<evidence type="ECO:0000313" key="1">
    <source>
        <dbReference type="EMBL" id="SFH21186.1"/>
    </source>
</evidence>
<reference evidence="2" key="1">
    <citation type="submission" date="2016-10" db="EMBL/GenBank/DDBJ databases">
        <authorList>
            <person name="Varghese N."/>
            <person name="Submissions S."/>
        </authorList>
    </citation>
    <scope>NUCLEOTIDE SEQUENCE [LARGE SCALE GENOMIC DNA]</scope>
    <source>
        <strain evidence="2">DSM 17038</strain>
    </source>
</reference>
<organism evidence="1 2">
    <name type="scientific">Desulfotruncus arcticus DSM 17038</name>
    <dbReference type="NCBI Taxonomy" id="1121424"/>
    <lineage>
        <taxon>Bacteria</taxon>
        <taxon>Bacillati</taxon>
        <taxon>Bacillota</taxon>
        <taxon>Clostridia</taxon>
        <taxon>Eubacteriales</taxon>
        <taxon>Desulfallaceae</taxon>
        <taxon>Desulfotruncus</taxon>
    </lineage>
</organism>
<dbReference type="AlphaFoldDB" id="A0A1I2Y8B2"/>
<protein>
    <submittedName>
        <fullName evidence="1">Phage tail tube protein</fullName>
    </submittedName>
</protein>
<keyword evidence="2" id="KW-1185">Reference proteome</keyword>
<name>A0A1I2Y8B2_9FIRM</name>
<dbReference type="STRING" id="341036.SAMN05660649_04263"/>
<dbReference type="InterPro" id="IPR018989">
    <property type="entry name" value="DUF2001"/>
</dbReference>
<dbReference type="SUPFAM" id="SSF69279">
    <property type="entry name" value="Phage tail proteins"/>
    <property type="match status" value="1"/>
</dbReference>
<gene>
    <name evidence="1" type="ORF">SAMN05660649_04263</name>
</gene>
<sequence>MDVERIVNGSYGELWENGEHQQNVNAVTAEVTIDKADVRLSGDRWLHKKVIGLSGTGTITGFKVTSAMIQRHAWAQGARGVPTKTELITKLDDPEAYGAERIRLKNVSFDKIILANFKPNELVTEEIPFTFTGYELLDPIEEA</sequence>
<proteinExistence type="predicted"/>
<dbReference type="EMBL" id="FOOX01000020">
    <property type="protein sequence ID" value="SFH21186.1"/>
    <property type="molecule type" value="Genomic_DNA"/>
</dbReference>
<evidence type="ECO:0000313" key="2">
    <source>
        <dbReference type="Proteomes" id="UP000199337"/>
    </source>
</evidence>
<dbReference type="OrthoDB" id="1697482at2"/>
<dbReference type="RefSeq" id="WP_092474163.1">
    <property type="nucleotide sequence ID" value="NZ_FOOX01000020.1"/>
</dbReference>
<dbReference type="Gene3D" id="2.30.110.40">
    <property type="entry name" value="Phage tail tube protein"/>
    <property type="match status" value="1"/>
</dbReference>
<dbReference type="Proteomes" id="UP000199337">
    <property type="component" value="Unassembled WGS sequence"/>
</dbReference>
<accession>A0A1I2Y8B2</accession>
<dbReference type="InterPro" id="IPR038628">
    <property type="entry name" value="XkdM-like_sf"/>
</dbReference>
<dbReference type="Pfam" id="PF09393">
    <property type="entry name" value="DUF2001"/>
    <property type="match status" value="1"/>
</dbReference>